<dbReference type="HOGENOM" id="CLU_3153826_0_0_4"/>
<comment type="caution">
    <text evidence="1">The sequence shown here is derived from an EMBL/GenBank/DDBJ whole genome shotgun (WGS) entry which is preliminary data.</text>
</comment>
<evidence type="ECO:0000313" key="2">
    <source>
        <dbReference type="Proteomes" id="UP000003009"/>
    </source>
</evidence>
<proteinExistence type="predicted"/>
<keyword evidence="2" id="KW-1185">Reference proteome</keyword>
<dbReference type="AlphaFoldDB" id="C4GL86"/>
<dbReference type="EMBL" id="ACJW02000003">
    <property type="protein sequence ID" value="EEP67495.1"/>
    <property type="molecule type" value="Genomic_DNA"/>
</dbReference>
<gene>
    <name evidence="1" type="ORF">GCWU000324_01743</name>
</gene>
<dbReference type="STRING" id="629741.GCWU000324_01743"/>
<sequence length="48" mass="5199">MLRSAERRGEAVASNVADRFGSLKPTLSNKKPFGRTPNGFVFSGCLID</sequence>
<evidence type="ECO:0000313" key="1">
    <source>
        <dbReference type="EMBL" id="EEP67495.1"/>
    </source>
</evidence>
<reference evidence="1" key="1">
    <citation type="submission" date="2009-04" db="EMBL/GenBank/DDBJ databases">
        <authorList>
            <person name="Weinstock G."/>
            <person name="Sodergren E."/>
            <person name="Clifton S."/>
            <person name="Fulton L."/>
            <person name="Fulton B."/>
            <person name="Courtney L."/>
            <person name="Fronick C."/>
            <person name="Harrison M."/>
            <person name="Strong C."/>
            <person name="Farmer C."/>
            <person name="Delahaunty K."/>
            <person name="Markovic C."/>
            <person name="Hall O."/>
            <person name="Minx P."/>
            <person name="Tomlinson C."/>
            <person name="Mitreva M."/>
            <person name="Nelson J."/>
            <person name="Hou S."/>
            <person name="Wollam A."/>
            <person name="Pepin K.H."/>
            <person name="Johnson M."/>
            <person name="Bhonagiri V."/>
            <person name="Nash W.E."/>
            <person name="Warren W."/>
            <person name="Chinwalla A."/>
            <person name="Mardis E.R."/>
            <person name="Wilson R.K."/>
        </authorList>
    </citation>
    <scope>NUCLEOTIDE SEQUENCE [LARGE SCALE GENOMIC DNA]</scope>
    <source>
        <strain evidence="1">ATCC 51147</strain>
    </source>
</reference>
<name>C4GL86_9NEIS</name>
<organism evidence="1 2">
    <name type="scientific">Kingella oralis ATCC 51147</name>
    <dbReference type="NCBI Taxonomy" id="629741"/>
    <lineage>
        <taxon>Bacteria</taxon>
        <taxon>Pseudomonadati</taxon>
        <taxon>Pseudomonadota</taxon>
        <taxon>Betaproteobacteria</taxon>
        <taxon>Neisseriales</taxon>
        <taxon>Neisseriaceae</taxon>
        <taxon>Kingella</taxon>
    </lineage>
</organism>
<accession>C4GL86</accession>
<protein>
    <submittedName>
        <fullName evidence="1">Uncharacterized protein</fullName>
    </submittedName>
</protein>
<dbReference type="Proteomes" id="UP000003009">
    <property type="component" value="Unassembled WGS sequence"/>
</dbReference>